<reference evidence="3" key="1">
    <citation type="submission" date="2018-05" db="EMBL/GenBank/DDBJ databases">
        <authorList>
            <person name="Lanie J.A."/>
            <person name="Ng W.-L."/>
            <person name="Kazmierczak K.M."/>
            <person name="Andrzejewski T.M."/>
            <person name="Davidsen T.M."/>
            <person name="Wayne K.J."/>
            <person name="Tettelin H."/>
            <person name="Glass J.I."/>
            <person name="Rusch D."/>
            <person name="Podicherti R."/>
            <person name="Tsui H.-C.T."/>
            <person name="Winkler M.E."/>
        </authorList>
    </citation>
    <scope>NUCLEOTIDE SEQUENCE</scope>
</reference>
<dbReference type="SMART" id="SM00320">
    <property type="entry name" value="WD40"/>
    <property type="match status" value="1"/>
</dbReference>
<dbReference type="InterPro" id="IPR001680">
    <property type="entry name" value="WD40_rpt"/>
</dbReference>
<dbReference type="EMBL" id="UINC01211947">
    <property type="protein sequence ID" value="SVE36061.1"/>
    <property type="molecule type" value="Genomic_DNA"/>
</dbReference>
<feature type="non-terminal residue" evidence="3">
    <location>
        <position position="76"/>
    </location>
</feature>
<dbReference type="AlphaFoldDB" id="A0A383CV73"/>
<feature type="non-terminal residue" evidence="3">
    <location>
        <position position="1"/>
    </location>
</feature>
<dbReference type="PROSITE" id="PS50082">
    <property type="entry name" value="WD_REPEATS_2"/>
    <property type="match status" value="2"/>
</dbReference>
<protein>
    <submittedName>
        <fullName evidence="3">Uncharacterized protein</fullName>
    </submittedName>
</protein>
<dbReference type="InterPro" id="IPR015943">
    <property type="entry name" value="WD40/YVTN_repeat-like_dom_sf"/>
</dbReference>
<evidence type="ECO:0000313" key="3">
    <source>
        <dbReference type="EMBL" id="SVE36061.1"/>
    </source>
</evidence>
<evidence type="ECO:0000256" key="2">
    <source>
        <dbReference type="ARBA" id="ARBA00022737"/>
    </source>
</evidence>
<dbReference type="PROSITE" id="PS00678">
    <property type="entry name" value="WD_REPEATS_1"/>
    <property type="match status" value="1"/>
</dbReference>
<proteinExistence type="predicted"/>
<dbReference type="InterPro" id="IPR036322">
    <property type="entry name" value="WD40_repeat_dom_sf"/>
</dbReference>
<keyword evidence="1" id="KW-0853">WD repeat</keyword>
<name>A0A383CV73_9ZZZZ</name>
<dbReference type="SUPFAM" id="SSF50978">
    <property type="entry name" value="WD40 repeat-like"/>
    <property type="match status" value="1"/>
</dbReference>
<evidence type="ECO:0000256" key="1">
    <source>
        <dbReference type="ARBA" id="ARBA00022574"/>
    </source>
</evidence>
<keyword evidence="2" id="KW-0677">Repeat</keyword>
<dbReference type="Gene3D" id="2.130.10.10">
    <property type="entry name" value="YVTN repeat-like/Quinoprotein amine dehydrogenase"/>
    <property type="match status" value="1"/>
</dbReference>
<organism evidence="3">
    <name type="scientific">marine metagenome</name>
    <dbReference type="NCBI Taxonomy" id="408172"/>
    <lineage>
        <taxon>unclassified sequences</taxon>
        <taxon>metagenomes</taxon>
        <taxon>ecological metagenomes</taxon>
    </lineage>
</organism>
<dbReference type="Pfam" id="PF00400">
    <property type="entry name" value="WD40"/>
    <property type="match status" value="1"/>
</dbReference>
<sequence length="76" mass="8835">VAAGGQDKLVHLWELEKDERKSLDGHKTWVSSLVFHPKEKKLFTADYQGVVQCWKYEQGDKPVWTVHEADRDNVRA</sequence>
<dbReference type="InterPro" id="IPR019775">
    <property type="entry name" value="WD40_repeat_CS"/>
</dbReference>
<gene>
    <name evidence="3" type="ORF">METZ01_LOCUS488915</name>
</gene>
<accession>A0A383CV73</accession>